<proteinExistence type="predicted"/>
<feature type="signal peptide" evidence="1">
    <location>
        <begin position="1"/>
        <end position="21"/>
    </location>
</feature>
<dbReference type="Proteomes" id="UP000237662">
    <property type="component" value="Unassembled WGS sequence"/>
</dbReference>
<gene>
    <name evidence="2" type="ORF">CLV84_1087</name>
</gene>
<sequence>MKFINLRVLLLAALFAPVAIMAQEDSCDCQISRTKENTDFYSSACDTPDEICSLTLNEGLNSINLERFEDLRGITVTVYGNVNPTFSASTLTDRLTRFTLMKTSNNLHIEYDKGKYDKGPRTKSYHLFDNKNFGTDPEQWPNNSVDYLNYLLAQCSGTCTLGDPKMSSAAPVTLMSWTTEAYDDRVELNWETADEEDNSHFVIAHSTDGKEFSPVATIGGQGTTGLASTYRYRHEKPSVGTNYYRLEQYDFDGTRTELGVQYVAYRQTETAPLSLSPNPVASGQQLTLDRALGEDLDVEIYAPNGSRVGTFQVQGGTFRVPQLAPGVYTLRLNDRAARFVVAR</sequence>
<dbReference type="NCBIfam" id="TIGR04183">
    <property type="entry name" value="Por_Secre_tail"/>
    <property type="match status" value="1"/>
</dbReference>
<dbReference type="InterPro" id="IPR026444">
    <property type="entry name" value="Secre_tail"/>
</dbReference>
<keyword evidence="3" id="KW-1185">Reference proteome</keyword>
<dbReference type="EMBL" id="PTJC01000005">
    <property type="protein sequence ID" value="PPK88123.1"/>
    <property type="molecule type" value="Genomic_DNA"/>
</dbReference>
<name>A0A2S6I9F5_9BACT</name>
<evidence type="ECO:0000313" key="3">
    <source>
        <dbReference type="Proteomes" id="UP000237662"/>
    </source>
</evidence>
<organism evidence="2 3">
    <name type="scientific">Neolewinella xylanilytica</name>
    <dbReference type="NCBI Taxonomy" id="1514080"/>
    <lineage>
        <taxon>Bacteria</taxon>
        <taxon>Pseudomonadati</taxon>
        <taxon>Bacteroidota</taxon>
        <taxon>Saprospiria</taxon>
        <taxon>Saprospirales</taxon>
        <taxon>Lewinellaceae</taxon>
        <taxon>Neolewinella</taxon>
    </lineage>
</organism>
<accession>A0A2S6I9F5</accession>
<evidence type="ECO:0000313" key="2">
    <source>
        <dbReference type="EMBL" id="PPK88123.1"/>
    </source>
</evidence>
<keyword evidence="1" id="KW-0732">Signal</keyword>
<feature type="chain" id="PRO_5015499202" evidence="1">
    <location>
        <begin position="22"/>
        <end position="343"/>
    </location>
</feature>
<dbReference type="OrthoDB" id="756070at2"/>
<evidence type="ECO:0000256" key="1">
    <source>
        <dbReference type="SAM" id="SignalP"/>
    </source>
</evidence>
<comment type="caution">
    <text evidence="2">The sequence shown here is derived from an EMBL/GenBank/DDBJ whole genome shotgun (WGS) entry which is preliminary data.</text>
</comment>
<dbReference type="AlphaFoldDB" id="A0A2S6I9F5"/>
<reference evidence="2 3" key="1">
    <citation type="submission" date="2018-02" db="EMBL/GenBank/DDBJ databases">
        <title>Genomic Encyclopedia of Archaeal and Bacterial Type Strains, Phase II (KMG-II): from individual species to whole genera.</title>
        <authorList>
            <person name="Goeker M."/>
        </authorList>
    </citation>
    <scope>NUCLEOTIDE SEQUENCE [LARGE SCALE GENOMIC DNA]</scope>
    <source>
        <strain evidence="2 3">DSM 29526</strain>
    </source>
</reference>
<protein>
    <submittedName>
        <fullName evidence="2">Putative secreted protein (Por secretion system target)</fullName>
    </submittedName>
</protein>